<evidence type="ECO:0000256" key="3">
    <source>
        <dbReference type="ARBA" id="ARBA00023125"/>
    </source>
</evidence>
<protein>
    <submittedName>
        <fullName evidence="6">Transcriptional regulator</fullName>
    </submittedName>
</protein>
<reference evidence="6 7" key="2">
    <citation type="journal article" date="2015" name="J. Bacteriol.">
        <title>Genomic, proteomic, and biochemical analysis of the organohalide respiratory pathway in Desulfitobacterium dehalogenans.</title>
        <authorList>
            <person name="Kruse T."/>
            <person name="van de Pas B.A."/>
            <person name="Atteia A."/>
            <person name="Krab K."/>
            <person name="Hagen W.R."/>
            <person name="Goodwin L."/>
            <person name="Chain P."/>
            <person name="Boeren S."/>
            <person name="Maphosa F."/>
            <person name="Schraa G."/>
            <person name="de Vos W.M."/>
            <person name="van der Oost J."/>
            <person name="Smidt H."/>
            <person name="Stams A.J."/>
        </authorList>
    </citation>
    <scope>NUCLEOTIDE SEQUENCE [LARGE SCALE GENOMIC DNA]</scope>
    <source>
        <strain evidence="7">ATCC 51507 / DSM 9161 / JW/IU-DC1</strain>
    </source>
</reference>
<dbReference type="OrthoDB" id="9785745at2"/>
<evidence type="ECO:0000256" key="2">
    <source>
        <dbReference type="ARBA" id="ARBA00023015"/>
    </source>
</evidence>
<gene>
    <name evidence="6" type="ordered locus">Desde_1008</name>
</gene>
<dbReference type="NCBIfam" id="NF040786">
    <property type="entry name" value="LysR_Sec_metab"/>
    <property type="match status" value="1"/>
</dbReference>
<keyword evidence="3" id="KW-0238">DNA-binding</keyword>
<dbReference type="Gene3D" id="1.10.10.10">
    <property type="entry name" value="Winged helix-like DNA-binding domain superfamily/Winged helix DNA-binding domain"/>
    <property type="match status" value="1"/>
</dbReference>
<dbReference type="STRING" id="756499.Desde_1008"/>
<dbReference type="InterPro" id="IPR036390">
    <property type="entry name" value="WH_DNA-bd_sf"/>
</dbReference>
<keyword evidence="4" id="KW-0804">Transcription</keyword>
<dbReference type="AlphaFoldDB" id="I4A657"/>
<dbReference type="Pfam" id="PF03466">
    <property type="entry name" value="LysR_substrate"/>
    <property type="match status" value="1"/>
</dbReference>
<dbReference type="eggNOG" id="COG1910">
    <property type="taxonomic scope" value="Bacteria"/>
</dbReference>
<dbReference type="GO" id="GO:0003700">
    <property type="term" value="F:DNA-binding transcription factor activity"/>
    <property type="evidence" value="ECO:0007669"/>
    <property type="project" value="InterPro"/>
</dbReference>
<evidence type="ECO:0000259" key="5">
    <source>
        <dbReference type="PROSITE" id="PS50931"/>
    </source>
</evidence>
<evidence type="ECO:0000256" key="4">
    <source>
        <dbReference type="ARBA" id="ARBA00023163"/>
    </source>
</evidence>
<dbReference type="GO" id="GO:0000976">
    <property type="term" value="F:transcription cis-regulatory region binding"/>
    <property type="evidence" value="ECO:0007669"/>
    <property type="project" value="TreeGrafter"/>
</dbReference>
<accession>I4A657</accession>
<dbReference type="Gene3D" id="3.40.190.290">
    <property type="match status" value="1"/>
</dbReference>
<dbReference type="PRINTS" id="PR00039">
    <property type="entry name" value="HTHLYSR"/>
</dbReference>
<sequence length="306" mass="34882">MDFRQIEAFVSVYRLRNFSRAGKALFLTQPTISSHINDLENELGVKLFDRSSRDVIPTDAGDIFYQYAVNLLETRDCAISCLNQHNMQIEGRLEIAASSIPSQYLLPKVMTGFQKMNPNIMFLIHQGDTREVIREIQEKKYQVGIVGARIDEDKLDYEILTNDRLVLIASKECIEPTDSSCIAIESLLKKKFILREKGSGTREEFEIALRKKGIDPDRLNVVAEMNNMEAIKRAVSEGLGVAVVSSLCVEEELKAKTIQAFIIDGLDLERSFYLVTYRNRPLSPSAAAFREFILNYYLDQLIYCDE</sequence>
<dbReference type="SUPFAM" id="SSF53850">
    <property type="entry name" value="Periplasmic binding protein-like II"/>
    <property type="match status" value="1"/>
</dbReference>
<dbReference type="InterPro" id="IPR000847">
    <property type="entry name" value="LysR_HTH_N"/>
</dbReference>
<dbReference type="InterPro" id="IPR005119">
    <property type="entry name" value="LysR_subst-bd"/>
</dbReference>
<dbReference type="KEGG" id="ddh:Desde_1008"/>
<dbReference type="eggNOG" id="COG0583">
    <property type="taxonomic scope" value="Bacteria"/>
</dbReference>
<dbReference type="InterPro" id="IPR036388">
    <property type="entry name" value="WH-like_DNA-bd_sf"/>
</dbReference>
<dbReference type="InterPro" id="IPR047788">
    <property type="entry name" value="LysR-like_Sec_metab"/>
</dbReference>
<evidence type="ECO:0000313" key="6">
    <source>
        <dbReference type="EMBL" id="AFL99441.1"/>
    </source>
</evidence>
<dbReference type="PANTHER" id="PTHR30126:SF64">
    <property type="entry name" value="HTH-TYPE TRANSCRIPTIONAL REGULATOR CITR"/>
    <property type="match status" value="1"/>
</dbReference>
<dbReference type="EMBL" id="CP003348">
    <property type="protein sequence ID" value="AFL99441.1"/>
    <property type="molecule type" value="Genomic_DNA"/>
</dbReference>
<dbReference type="RefSeq" id="WP_014792933.1">
    <property type="nucleotide sequence ID" value="NC_018017.1"/>
</dbReference>
<dbReference type="Proteomes" id="UP000006053">
    <property type="component" value="Chromosome"/>
</dbReference>
<name>I4A657_DESDJ</name>
<dbReference type="CDD" id="cd08420">
    <property type="entry name" value="PBP2_CysL_like"/>
    <property type="match status" value="1"/>
</dbReference>
<dbReference type="HOGENOM" id="CLU_039613_6_1_9"/>
<dbReference type="SUPFAM" id="SSF46785">
    <property type="entry name" value="Winged helix' DNA-binding domain"/>
    <property type="match status" value="1"/>
</dbReference>
<dbReference type="FunFam" id="1.10.10.10:FF:000001">
    <property type="entry name" value="LysR family transcriptional regulator"/>
    <property type="match status" value="1"/>
</dbReference>
<reference evidence="7" key="1">
    <citation type="submission" date="2012-06" db="EMBL/GenBank/DDBJ databases">
        <title>Complete sequence of Desulfitobacterium dehalogenans ATCC 51507.</title>
        <authorList>
            <person name="Lucas S."/>
            <person name="Han J."/>
            <person name="Lapidus A."/>
            <person name="Cheng J.-F."/>
            <person name="Goodwin L."/>
            <person name="Pitluck S."/>
            <person name="Peters L."/>
            <person name="Ovchinnikova G."/>
            <person name="Teshima H."/>
            <person name="Detter J.C."/>
            <person name="Han C."/>
            <person name="Tapia R."/>
            <person name="Land M."/>
            <person name="Hauser L."/>
            <person name="Kyrpides N."/>
            <person name="Ivanova N."/>
            <person name="Pagani I."/>
            <person name="Kruse T."/>
            <person name="de Vos W.M."/>
            <person name="Smidt H."/>
            <person name="Woyke T."/>
        </authorList>
    </citation>
    <scope>NUCLEOTIDE SEQUENCE [LARGE SCALE GENOMIC DNA]</scope>
    <source>
        <strain evidence="7">ATCC 51507 / DSM 9161 / JW/IU-DC1</strain>
    </source>
</reference>
<proteinExistence type="inferred from homology"/>
<feature type="domain" description="HTH lysR-type" evidence="5">
    <location>
        <begin position="1"/>
        <end position="58"/>
    </location>
</feature>
<evidence type="ECO:0000313" key="7">
    <source>
        <dbReference type="Proteomes" id="UP000006053"/>
    </source>
</evidence>
<comment type="similarity">
    <text evidence="1">Belongs to the LysR transcriptional regulatory family.</text>
</comment>
<dbReference type="PROSITE" id="PS50931">
    <property type="entry name" value="HTH_LYSR"/>
    <property type="match status" value="1"/>
</dbReference>
<dbReference type="Pfam" id="PF00126">
    <property type="entry name" value="HTH_1"/>
    <property type="match status" value="1"/>
</dbReference>
<organism evidence="6 7">
    <name type="scientific">Desulfitobacterium dehalogenans (strain ATCC 51507 / DSM 9161 / JW/IU-DC1)</name>
    <dbReference type="NCBI Taxonomy" id="756499"/>
    <lineage>
        <taxon>Bacteria</taxon>
        <taxon>Bacillati</taxon>
        <taxon>Bacillota</taxon>
        <taxon>Clostridia</taxon>
        <taxon>Eubacteriales</taxon>
        <taxon>Desulfitobacteriaceae</taxon>
        <taxon>Desulfitobacterium</taxon>
    </lineage>
</organism>
<evidence type="ECO:0000256" key="1">
    <source>
        <dbReference type="ARBA" id="ARBA00009437"/>
    </source>
</evidence>
<keyword evidence="7" id="KW-1185">Reference proteome</keyword>
<dbReference type="PANTHER" id="PTHR30126">
    <property type="entry name" value="HTH-TYPE TRANSCRIPTIONAL REGULATOR"/>
    <property type="match status" value="1"/>
</dbReference>
<keyword evidence="2" id="KW-0805">Transcription regulation</keyword>